<dbReference type="PANTHER" id="PTHR10566">
    <property type="entry name" value="CHAPERONE-ACTIVITY OF BC1 COMPLEX CABC1 -RELATED"/>
    <property type="match status" value="1"/>
</dbReference>
<gene>
    <name evidence="4" type="ordered locus">MCA1871</name>
</gene>
<reference evidence="4 5" key="1">
    <citation type="journal article" date="2004" name="PLoS Biol.">
        <title>Genomic insights into methanotrophy: the complete genome sequence of Methylococcus capsulatus (Bath).</title>
        <authorList>
            <person name="Ward N.L."/>
            <person name="Larsen O."/>
            <person name="Sakwa J."/>
            <person name="Bruseth L."/>
            <person name="Khouri H.M."/>
            <person name="Durkin A.S."/>
            <person name="Dimitrov G."/>
            <person name="Jiang L."/>
            <person name="Scanlan D."/>
            <person name="Kang K.H."/>
            <person name="Lewis M.R."/>
            <person name="Nelson K.E."/>
            <person name="Methe B.A."/>
            <person name="Wu M."/>
            <person name="Heidelberg J.F."/>
            <person name="Paulsen I.T."/>
            <person name="Fouts D.E."/>
            <person name="Ravel J."/>
            <person name="Tettelin H."/>
            <person name="Ren Q."/>
            <person name="Read T.D."/>
            <person name="DeBoy R.T."/>
            <person name="Seshadri R."/>
            <person name="Salzberg S.L."/>
            <person name="Jensen H.B."/>
            <person name="Birkeland N.K."/>
            <person name="Nelson W.C."/>
            <person name="Dodson R.J."/>
            <person name="Grindhaug S.H."/>
            <person name="Holt I.E."/>
            <person name="Eidhammer I."/>
            <person name="Jonasen I."/>
            <person name="Vanaken S."/>
            <person name="Utterback T.R."/>
            <person name="Feldblyum T.V."/>
            <person name="Fraser C.M."/>
            <person name="Lillehaug J.R."/>
            <person name="Eisen J.A."/>
        </authorList>
    </citation>
    <scope>NUCLEOTIDE SEQUENCE [LARGE SCALE GENOMIC DNA]</scope>
    <source>
        <strain evidence="5">ATCC 33009 / NCIMB 11132 / Bath</strain>
    </source>
</reference>
<sequence>MSPWHRPMLVETFNTLRDFVRLHEIASVLVRFGFGEAVHRLGIHRVLEKAGKSLSWKYAEEQAQLSLPARMRHALEEMGPSFIKLGQILSTRVDLLPPEWIEELSHLQRRVPPLPFESLRWQLERDLGAPVDKVFAEFDVRPIAAASIAQVHRARLLTGEEVVVKIRRPGITKTIDADLRLMAKLAKLIEFEFPELDYLRPSEIVHQFGLSIHRELNFINECRNTDRLAANFRTDPRIVIPRVHWQYVRERVCVMDYIEGIDAMDLDAVRAADLDQRTLARVGADAMLKMILLDGFFHADPHHGNLLYLPNNRIAFLDFGMVGRLPELRRHQLVDLLSAIVGRDAQTAADVLLDWAATVNVDPDLLVADMDNLIDDYHGATLRQLSLTQMLTDLTQLMRQHRLALPPDLTLLFRALITLDGIGKQNDPDFDIFAQAAPFIEKSLKERYDPEKIARNAWRNTLHALDMVAGLPTELRRVSRAVQKGALKLNIDLARLDHLGWQVERALGWLSLGLVASALIIASAIVMTVQGGPTLWGLPAFGLLGYVGASAMATWLLVAIWRGTRGKH</sequence>
<evidence type="ECO:0000256" key="1">
    <source>
        <dbReference type="ARBA" id="ARBA00009670"/>
    </source>
</evidence>
<dbReference type="STRING" id="243233.MCA1871"/>
<dbReference type="InterPro" id="IPR011009">
    <property type="entry name" value="Kinase-like_dom_sf"/>
</dbReference>
<dbReference type="SUPFAM" id="SSF56112">
    <property type="entry name" value="Protein kinase-like (PK-like)"/>
    <property type="match status" value="1"/>
</dbReference>
<keyword evidence="2" id="KW-0472">Membrane</keyword>
<dbReference type="eggNOG" id="COG0661">
    <property type="taxonomic scope" value="Bacteria"/>
</dbReference>
<evidence type="ECO:0000313" key="4">
    <source>
        <dbReference type="EMBL" id="AAU91876.1"/>
    </source>
</evidence>
<dbReference type="Pfam" id="PF03109">
    <property type="entry name" value="ABC1"/>
    <property type="match status" value="1"/>
</dbReference>
<feature type="transmembrane region" description="Helical" evidence="2">
    <location>
        <begin position="506"/>
        <end position="529"/>
    </location>
</feature>
<comment type="similarity">
    <text evidence="1">Belongs to the protein kinase superfamily. ADCK protein kinase family.</text>
</comment>
<evidence type="ECO:0000313" key="5">
    <source>
        <dbReference type="Proteomes" id="UP000006821"/>
    </source>
</evidence>
<evidence type="ECO:0000256" key="2">
    <source>
        <dbReference type="SAM" id="Phobius"/>
    </source>
</evidence>
<dbReference type="InterPro" id="IPR004147">
    <property type="entry name" value="ABC1_dom"/>
</dbReference>
<name>Q606Z0_METCA</name>
<dbReference type="InterPro" id="IPR050154">
    <property type="entry name" value="UbiB_kinase"/>
</dbReference>
<organism evidence="4 5">
    <name type="scientific">Methylococcus capsulatus (strain ATCC 33009 / NCIMB 11132 / Bath)</name>
    <dbReference type="NCBI Taxonomy" id="243233"/>
    <lineage>
        <taxon>Bacteria</taxon>
        <taxon>Pseudomonadati</taxon>
        <taxon>Pseudomonadota</taxon>
        <taxon>Gammaproteobacteria</taxon>
        <taxon>Methylococcales</taxon>
        <taxon>Methylococcaceae</taxon>
        <taxon>Methylococcus</taxon>
    </lineage>
</organism>
<proteinExistence type="inferred from homology"/>
<feature type="domain" description="ABC1 atypical kinase-like" evidence="3">
    <location>
        <begin position="107"/>
        <end position="350"/>
    </location>
</feature>
<dbReference type="Proteomes" id="UP000006821">
    <property type="component" value="Chromosome"/>
</dbReference>
<dbReference type="PANTHER" id="PTHR10566:SF113">
    <property type="entry name" value="PROTEIN ACTIVITY OF BC1 COMPLEX KINASE 7, CHLOROPLASTIC"/>
    <property type="match status" value="1"/>
</dbReference>
<keyword evidence="2" id="KW-0812">Transmembrane</keyword>
<accession>Q606Z0</accession>
<evidence type="ECO:0000259" key="3">
    <source>
        <dbReference type="Pfam" id="PF03109"/>
    </source>
</evidence>
<protein>
    <submittedName>
        <fullName evidence="4">Putative ubiquinone biosynthesis protein AarF</fullName>
    </submittedName>
</protein>
<feature type="transmembrane region" description="Helical" evidence="2">
    <location>
        <begin position="535"/>
        <end position="561"/>
    </location>
</feature>
<keyword evidence="2" id="KW-1133">Transmembrane helix</keyword>
<dbReference type="HOGENOM" id="CLU_006533_0_2_6"/>
<dbReference type="KEGG" id="mca:MCA1871"/>
<dbReference type="EMBL" id="AE017282">
    <property type="protein sequence ID" value="AAU91876.1"/>
    <property type="molecule type" value="Genomic_DNA"/>
</dbReference>
<keyword evidence="4" id="KW-0830">Ubiquinone</keyword>
<dbReference type="CDD" id="cd05121">
    <property type="entry name" value="ABC1_ADCK3-like"/>
    <property type="match status" value="1"/>
</dbReference>
<dbReference type="AlphaFoldDB" id="Q606Z0"/>